<proteinExistence type="inferred from homology"/>
<comment type="pathway">
    <text evidence="4 18">Amino-acid biosynthesis; L-leucine biosynthesis; L-leucine from 3-methyl-2-oxobutanoate: step 4/4.</text>
</comment>
<evidence type="ECO:0000256" key="2">
    <source>
        <dbReference type="ARBA" id="ARBA00004824"/>
    </source>
</evidence>
<dbReference type="GO" id="GO:0052655">
    <property type="term" value="F:L-valine-2-oxoglutarate transaminase activity"/>
    <property type="evidence" value="ECO:0007669"/>
    <property type="project" value="RHEA"/>
</dbReference>
<evidence type="ECO:0000313" key="19">
    <source>
        <dbReference type="EMBL" id="PKG21639.1"/>
    </source>
</evidence>
<keyword evidence="10 17" id="KW-0100">Branched-chain amino acid biosynthesis</keyword>
<gene>
    <name evidence="19" type="ORF">CWS01_21365</name>
</gene>
<accession>A0A2N0YWK8</accession>
<dbReference type="Proteomes" id="UP000233375">
    <property type="component" value="Unassembled WGS sequence"/>
</dbReference>
<dbReference type="EMBL" id="PISE01000067">
    <property type="protein sequence ID" value="PKG21639.1"/>
    <property type="molecule type" value="Genomic_DNA"/>
</dbReference>
<dbReference type="CDD" id="cd01557">
    <property type="entry name" value="BCAT_beta_family"/>
    <property type="match status" value="1"/>
</dbReference>
<evidence type="ECO:0000256" key="16">
    <source>
        <dbReference type="RuleBase" id="RU004516"/>
    </source>
</evidence>
<dbReference type="UniPathway" id="UPA00048">
    <property type="reaction ID" value="UER00073"/>
</dbReference>
<dbReference type="RefSeq" id="WP_101179491.1">
    <property type="nucleotide sequence ID" value="NZ_PISE01000067.1"/>
</dbReference>
<organism evidence="19 20">
    <name type="scientific">Niallia nealsonii</name>
    <dbReference type="NCBI Taxonomy" id="115979"/>
    <lineage>
        <taxon>Bacteria</taxon>
        <taxon>Bacillati</taxon>
        <taxon>Bacillota</taxon>
        <taxon>Bacilli</taxon>
        <taxon>Bacillales</taxon>
        <taxon>Bacillaceae</taxon>
        <taxon>Niallia</taxon>
    </lineage>
</organism>
<dbReference type="Pfam" id="PF01063">
    <property type="entry name" value="Aminotran_4"/>
    <property type="match status" value="1"/>
</dbReference>
<dbReference type="UniPathway" id="UPA00047">
    <property type="reaction ID" value="UER00058"/>
</dbReference>
<dbReference type="UniPathway" id="UPA00049">
    <property type="reaction ID" value="UER00062"/>
</dbReference>
<feature type="modified residue" description="N6-(pyridoxal phosphate)lysine" evidence="14">
    <location>
        <position position="197"/>
    </location>
</feature>
<dbReference type="SUPFAM" id="SSF56752">
    <property type="entry name" value="D-aminoacid aminotransferase-like PLP-dependent enzymes"/>
    <property type="match status" value="1"/>
</dbReference>
<dbReference type="AlphaFoldDB" id="A0A2N0YWK8"/>
<evidence type="ECO:0000256" key="6">
    <source>
        <dbReference type="ARBA" id="ARBA00022576"/>
    </source>
</evidence>
<sequence>MSEQTITVTLATEKKAKPDASTLVFGKTFTDHMFMMDYTEGKGWHDAQILPYQPITLDPASVIFHYGQTVFEGMKAYLTKEEKVLLFRPEKNMERLNKSNERLCIPAIDEEFALSALKQLITVDKDWIPTEEGTSLYIRPFIISTQPYLGVAASISYKFMIILSPVGSYYKEGVKPVKIFVENEYVRAVSGGTGSAKTAGNYAASLKAQQIAAEKGYSQVLWLDGVEKKYIEEVGAMNVFFKINGEVVTPVLNGSILEGVTRGSIIELLKHWDIPVTERKITVEEIFEAHKNGELEEAFGTGTAAVISPIGEFFWNEQVIVLNNNETGELAKKLYDTITNIQNGKIEDPFGWTVEV</sequence>
<comment type="cofactor">
    <cofactor evidence="1 16">
        <name>pyridoxal 5'-phosphate</name>
        <dbReference type="ChEBI" id="CHEBI:597326"/>
    </cofactor>
</comment>
<evidence type="ECO:0000256" key="15">
    <source>
        <dbReference type="RuleBase" id="RU004106"/>
    </source>
</evidence>
<dbReference type="Gene3D" id="3.20.10.10">
    <property type="entry name" value="D-amino Acid Aminotransferase, subunit A, domain 2"/>
    <property type="match status" value="1"/>
</dbReference>
<evidence type="ECO:0000256" key="13">
    <source>
        <dbReference type="ARBA" id="ARBA00049229"/>
    </source>
</evidence>
<evidence type="ECO:0000256" key="3">
    <source>
        <dbReference type="ARBA" id="ARBA00004931"/>
    </source>
</evidence>
<dbReference type="InterPro" id="IPR043131">
    <property type="entry name" value="BCAT-like_N"/>
</dbReference>
<dbReference type="InterPro" id="IPR033939">
    <property type="entry name" value="BCAT_family"/>
</dbReference>
<evidence type="ECO:0000256" key="9">
    <source>
        <dbReference type="ARBA" id="ARBA00022898"/>
    </source>
</evidence>
<dbReference type="GO" id="GO:0009099">
    <property type="term" value="P:L-valine biosynthetic process"/>
    <property type="evidence" value="ECO:0007669"/>
    <property type="project" value="UniProtKB-UniPathway"/>
</dbReference>
<evidence type="ECO:0000256" key="18">
    <source>
        <dbReference type="RuleBase" id="RU004519"/>
    </source>
</evidence>
<evidence type="ECO:0000256" key="17">
    <source>
        <dbReference type="RuleBase" id="RU004517"/>
    </source>
</evidence>
<dbReference type="InterPro" id="IPR036038">
    <property type="entry name" value="Aminotransferase-like"/>
</dbReference>
<evidence type="ECO:0000313" key="20">
    <source>
        <dbReference type="Proteomes" id="UP000233375"/>
    </source>
</evidence>
<dbReference type="GO" id="GO:0052656">
    <property type="term" value="F:L-isoleucine-2-oxoglutarate transaminase activity"/>
    <property type="evidence" value="ECO:0007669"/>
    <property type="project" value="RHEA"/>
</dbReference>
<dbReference type="Gene3D" id="3.30.470.10">
    <property type="match status" value="1"/>
</dbReference>
<dbReference type="InterPro" id="IPR005786">
    <property type="entry name" value="B_amino_transII"/>
</dbReference>
<evidence type="ECO:0000256" key="1">
    <source>
        <dbReference type="ARBA" id="ARBA00001933"/>
    </source>
</evidence>
<evidence type="ECO:0000256" key="7">
    <source>
        <dbReference type="ARBA" id="ARBA00022605"/>
    </source>
</evidence>
<dbReference type="PROSITE" id="PS00770">
    <property type="entry name" value="AA_TRANSFER_CLASS_4"/>
    <property type="match status" value="1"/>
</dbReference>
<dbReference type="GO" id="GO:0009097">
    <property type="term" value="P:isoleucine biosynthetic process"/>
    <property type="evidence" value="ECO:0007669"/>
    <property type="project" value="UniProtKB-UniPathway"/>
</dbReference>
<keyword evidence="6 17" id="KW-0032">Aminotransferase</keyword>
<comment type="pathway">
    <text evidence="3 18">Amino-acid biosynthesis; L-valine biosynthesis; L-valine from pyruvate: step 4/4.</text>
</comment>
<evidence type="ECO:0000256" key="5">
    <source>
        <dbReference type="ARBA" id="ARBA00009320"/>
    </source>
</evidence>
<dbReference type="InterPro" id="IPR043132">
    <property type="entry name" value="BCAT-like_C"/>
</dbReference>
<comment type="catalytic activity">
    <reaction evidence="12 17">
        <text>L-isoleucine + 2-oxoglutarate = (S)-3-methyl-2-oxopentanoate + L-glutamate</text>
        <dbReference type="Rhea" id="RHEA:24801"/>
        <dbReference type="ChEBI" id="CHEBI:16810"/>
        <dbReference type="ChEBI" id="CHEBI:29985"/>
        <dbReference type="ChEBI" id="CHEBI:35146"/>
        <dbReference type="ChEBI" id="CHEBI:58045"/>
        <dbReference type="EC" id="2.6.1.42"/>
    </reaction>
</comment>
<dbReference type="NCBIfam" id="NF009897">
    <property type="entry name" value="PRK13357.1"/>
    <property type="match status" value="1"/>
</dbReference>
<dbReference type="PANTHER" id="PTHR11825:SF44">
    <property type="entry name" value="BRANCHED-CHAIN-AMINO-ACID AMINOTRANSFERASE"/>
    <property type="match status" value="1"/>
</dbReference>
<keyword evidence="8 17" id="KW-0808">Transferase</keyword>
<reference evidence="19 20" key="1">
    <citation type="journal article" date="2003" name="Int. J. Syst. Evol. Microbiol.">
        <title>Bacillus nealsonii sp. nov., isolated from a spacecraft-assembly facility, whose spores are gamma-radiation resistant.</title>
        <authorList>
            <person name="Venkateswaran K."/>
            <person name="Kempf M."/>
            <person name="Chen F."/>
            <person name="Satomi M."/>
            <person name="Nicholson W."/>
            <person name="Kern R."/>
        </authorList>
    </citation>
    <scope>NUCLEOTIDE SEQUENCE [LARGE SCALE GENOMIC DNA]</scope>
    <source>
        <strain evidence="19 20">FO-92</strain>
    </source>
</reference>
<dbReference type="PIRSF" id="PIRSF006468">
    <property type="entry name" value="BCAT1"/>
    <property type="match status" value="1"/>
</dbReference>
<keyword evidence="9 16" id="KW-0663">Pyridoxal phosphate</keyword>
<dbReference type="GO" id="GO:0009098">
    <property type="term" value="P:L-leucine biosynthetic process"/>
    <property type="evidence" value="ECO:0007669"/>
    <property type="project" value="UniProtKB-UniPathway"/>
</dbReference>
<evidence type="ECO:0000256" key="14">
    <source>
        <dbReference type="PIRSR" id="PIRSR006468-1"/>
    </source>
</evidence>
<keyword evidence="7 17" id="KW-0028">Amino-acid biosynthesis</keyword>
<comment type="pathway">
    <text evidence="2 18">Amino-acid biosynthesis; L-isoleucine biosynthesis; L-isoleucine from 2-oxobutanoate: step 4/4.</text>
</comment>
<dbReference type="GO" id="GO:0052654">
    <property type="term" value="F:L-leucine-2-oxoglutarate transaminase activity"/>
    <property type="evidence" value="ECO:0007669"/>
    <property type="project" value="RHEA"/>
</dbReference>
<name>A0A2N0YWK8_9BACI</name>
<dbReference type="OrthoDB" id="9804984at2"/>
<evidence type="ECO:0000256" key="11">
    <source>
        <dbReference type="ARBA" id="ARBA00048212"/>
    </source>
</evidence>
<dbReference type="NCBIfam" id="TIGR01123">
    <property type="entry name" value="ilvE_II"/>
    <property type="match status" value="1"/>
</dbReference>
<dbReference type="EC" id="2.6.1.42" evidence="17"/>
<protein>
    <recommendedName>
        <fullName evidence="17">Branched-chain-amino-acid aminotransferase</fullName>
        <ecNumber evidence="17">2.6.1.42</ecNumber>
    </recommendedName>
</protein>
<comment type="catalytic activity">
    <reaction evidence="13 17">
        <text>L-leucine + 2-oxoglutarate = 4-methyl-2-oxopentanoate + L-glutamate</text>
        <dbReference type="Rhea" id="RHEA:18321"/>
        <dbReference type="ChEBI" id="CHEBI:16810"/>
        <dbReference type="ChEBI" id="CHEBI:17865"/>
        <dbReference type="ChEBI" id="CHEBI:29985"/>
        <dbReference type="ChEBI" id="CHEBI:57427"/>
        <dbReference type="EC" id="2.6.1.42"/>
    </reaction>
</comment>
<evidence type="ECO:0000256" key="10">
    <source>
        <dbReference type="ARBA" id="ARBA00023304"/>
    </source>
</evidence>
<evidence type="ECO:0000256" key="8">
    <source>
        <dbReference type="ARBA" id="ARBA00022679"/>
    </source>
</evidence>
<comment type="catalytic activity">
    <reaction evidence="11 17">
        <text>L-valine + 2-oxoglutarate = 3-methyl-2-oxobutanoate + L-glutamate</text>
        <dbReference type="Rhea" id="RHEA:24813"/>
        <dbReference type="ChEBI" id="CHEBI:11851"/>
        <dbReference type="ChEBI" id="CHEBI:16810"/>
        <dbReference type="ChEBI" id="CHEBI:29985"/>
        <dbReference type="ChEBI" id="CHEBI:57762"/>
        <dbReference type="EC" id="2.6.1.42"/>
    </reaction>
</comment>
<dbReference type="InterPro" id="IPR018300">
    <property type="entry name" value="Aminotrans_IV_CS"/>
</dbReference>
<dbReference type="PANTHER" id="PTHR11825">
    <property type="entry name" value="SUBGROUP IIII AMINOTRANSFERASE"/>
    <property type="match status" value="1"/>
</dbReference>
<keyword evidence="20" id="KW-1185">Reference proteome</keyword>
<dbReference type="InterPro" id="IPR001544">
    <property type="entry name" value="Aminotrans_IV"/>
</dbReference>
<comment type="caution">
    <text evidence="19">The sequence shown here is derived from an EMBL/GenBank/DDBJ whole genome shotgun (WGS) entry which is preliminary data.</text>
</comment>
<comment type="similarity">
    <text evidence="5 15">Belongs to the class-IV pyridoxal-phosphate-dependent aminotransferase family.</text>
</comment>
<evidence type="ECO:0000256" key="4">
    <source>
        <dbReference type="ARBA" id="ARBA00005072"/>
    </source>
</evidence>
<evidence type="ECO:0000256" key="12">
    <source>
        <dbReference type="ARBA" id="ARBA00048798"/>
    </source>
</evidence>